<accession>A0ACB8FIP5</accession>
<evidence type="ECO:0000313" key="2">
    <source>
        <dbReference type="Proteomes" id="UP000827872"/>
    </source>
</evidence>
<name>A0ACB8FIP5_9SAUR</name>
<evidence type="ECO:0000313" key="1">
    <source>
        <dbReference type="EMBL" id="KAH8005164.1"/>
    </source>
</evidence>
<gene>
    <name evidence="1" type="ORF">K3G42_024233</name>
</gene>
<comment type="caution">
    <text evidence="1">The sequence shown here is derived from an EMBL/GenBank/DDBJ whole genome shotgun (WGS) entry which is preliminary data.</text>
</comment>
<protein>
    <submittedName>
        <fullName evidence="1">Uncharacterized protein</fullName>
    </submittedName>
</protein>
<keyword evidence="2" id="KW-1185">Reference proteome</keyword>
<reference evidence="1" key="1">
    <citation type="submission" date="2021-08" db="EMBL/GenBank/DDBJ databases">
        <title>The first chromosome-level gecko genome reveals the dynamic sex chromosomes of Neotropical dwarf geckos (Sphaerodactylidae: Sphaerodactylus).</title>
        <authorList>
            <person name="Pinto B.J."/>
            <person name="Keating S.E."/>
            <person name="Gamble T."/>
        </authorList>
    </citation>
    <scope>NUCLEOTIDE SEQUENCE</scope>
    <source>
        <strain evidence="1">TG3544</strain>
    </source>
</reference>
<organism evidence="1 2">
    <name type="scientific">Sphaerodactylus townsendi</name>
    <dbReference type="NCBI Taxonomy" id="933632"/>
    <lineage>
        <taxon>Eukaryota</taxon>
        <taxon>Metazoa</taxon>
        <taxon>Chordata</taxon>
        <taxon>Craniata</taxon>
        <taxon>Vertebrata</taxon>
        <taxon>Euteleostomi</taxon>
        <taxon>Lepidosauria</taxon>
        <taxon>Squamata</taxon>
        <taxon>Bifurcata</taxon>
        <taxon>Gekkota</taxon>
        <taxon>Sphaerodactylidae</taxon>
        <taxon>Sphaerodactylus</taxon>
    </lineage>
</organism>
<sequence length="69" mass="7975">MIRPFQLELMPDPGKIGAWGGPREAVKQSNPHVEWLIAVCESHEAEFSYMVYEETKAVLELTKQEKMRN</sequence>
<proteinExistence type="predicted"/>
<dbReference type="EMBL" id="CM037617">
    <property type="protein sequence ID" value="KAH8005164.1"/>
    <property type="molecule type" value="Genomic_DNA"/>
</dbReference>
<dbReference type="Proteomes" id="UP000827872">
    <property type="component" value="Linkage Group LG04"/>
</dbReference>